<gene>
    <name evidence="1" type="ORF">GMBLW1_47730</name>
</gene>
<evidence type="ECO:0000313" key="1">
    <source>
        <dbReference type="EMBL" id="VIP04420.1"/>
    </source>
</evidence>
<evidence type="ECO:0000313" key="2">
    <source>
        <dbReference type="Proteomes" id="UP000464378"/>
    </source>
</evidence>
<proteinExistence type="predicted"/>
<keyword evidence="2" id="KW-1185">Reference proteome</keyword>
<dbReference type="AlphaFoldDB" id="A0A6C2YRX4"/>
<sequence>MQNEIIIEAYTRIVRIHACSVDDIAIRLTLREQFLAEVRALSIAPNIDDEAALRQLLRLRKQKKLTPSRKISSPLGR</sequence>
<dbReference type="EMBL" id="LR586016">
    <property type="protein sequence ID" value="VIP04420.1"/>
    <property type="molecule type" value="Genomic_DNA"/>
</dbReference>
<protein>
    <submittedName>
        <fullName evidence="1">Uncharacterized protein</fullName>
    </submittedName>
</protein>
<accession>A0A6C2YRX4</accession>
<dbReference type="RefSeq" id="WP_162659507.1">
    <property type="nucleotide sequence ID" value="NZ_LR593887.1"/>
</dbReference>
<dbReference type="InParanoid" id="A0A6C2YRX4"/>
<reference evidence="1" key="1">
    <citation type="submission" date="2019-04" db="EMBL/GenBank/DDBJ databases">
        <authorList>
            <consortium name="Science for Life Laboratories"/>
        </authorList>
    </citation>
    <scope>NUCLEOTIDE SEQUENCE</scope>
    <source>
        <strain evidence="1">MBLW1</strain>
    </source>
</reference>
<name>A0A6C2YRX4_9BACT</name>
<dbReference type="KEGG" id="tim:GMBLW1_47730"/>
<dbReference type="Proteomes" id="UP000464378">
    <property type="component" value="Chromosome"/>
</dbReference>
<dbReference type="EMBL" id="LR593887">
    <property type="protein sequence ID" value="VTS06202.1"/>
    <property type="molecule type" value="Genomic_DNA"/>
</dbReference>
<organism evidence="1">
    <name type="scientific">Tuwongella immobilis</name>
    <dbReference type="NCBI Taxonomy" id="692036"/>
    <lineage>
        <taxon>Bacteria</taxon>
        <taxon>Pseudomonadati</taxon>
        <taxon>Planctomycetota</taxon>
        <taxon>Planctomycetia</taxon>
        <taxon>Gemmatales</taxon>
        <taxon>Gemmataceae</taxon>
        <taxon>Tuwongella</taxon>
    </lineage>
</organism>